<dbReference type="Proteomes" id="UP000887116">
    <property type="component" value="Unassembled WGS sequence"/>
</dbReference>
<name>A0A8X6F1R5_TRICU</name>
<dbReference type="AlphaFoldDB" id="A0A8X6F1R5"/>
<dbReference type="OrthoDB" id="10397844at2759"/>
<proteinExistence type="predicted"/>
<evidence type="ECO:0000256" key="1">
    <source>
        <dbReference type="SAM" id="MobiDB-lite"/>
    </source>
</evidence>
<comment type="caution">
    <text evidence="2">The sequence shown here is derived from an EMBL/GenBank/DDBJ whole genome shotgun (WGS) entry which is preliminary data.</text>
</comment>
<evidence type="ECO:0000313" key="3">
    <source>
        <dbReference type="Proteomes" id="UP000887116"/>
    </source>
</evidence>
<feature type="region of interest" description="Disordered" evidence="1">
    <location>
        <begin position="1"/>
        <end position="20"/>
    </location>
</feature>
<keyword evidence="3" id="KW-1185">Reference proteome</keyword>
<protein>
    <submittedName>
        <fullName evidence="2">Uncharacterized protein</fullName>
    </submittedName>
</protein>
<sequence length="74" mass="8111">MAANSSFSDRSPQQSRELALGHSCGTVKQFGTLDTIPASQKEEGHSFSGTHRKASYFCRSASHTVRATLRLLRN</sequence>
<reference evidence="2" key="1">
    <citation type="submission" date="2020-07" db="EMBL/GenBank/DDBJ databases">
        <title>Multicomponent nature underlies the extraordinary mechanical properties of spider dragline silk.</title>
        <authorList>
            <person name="Kono N."/>
            <person name="Nakamura H."/>
            <person name="Mori M."/>
            <person name="Yoshida Y."/>
            <person name="Ohtoshi R."/>
            <person name="Malay A.D."/>
            <person name="Moran D.A.P."/>
            <person name="Tomita M."/>
            <person name="Numata K."/>
            <person name="Arakawa K."/>
        </authorList>
    </citation>
    <scope>NUCLEOTIDE SEQUENCE</scope>
</reference>
<accession>A0A8X6F1R5</accession>
<dbReference type="EMBL" id="BMAO01030301">
    <property type="protein sequence ID" value="GFQ67079.1"/>
    <property type="molecule type" value="Genomic_DNA"/>
</dbReference>
<gene>
    <name evidence="2" type="ORF">TNCT_174781</name>
</gene>
<evidence type="ECO:0000313" key="2">
    <source>
        <dbReference type="EMBL" id="GFQ67079.1"/>
    </source>
</evidence>
<organism evidence="2 3">
    <name type="scientific">Trichonephila clavata</name>
    <name type="common">Joro spider</name>
    <name type="synonym">Nephila clavata</name>
    <dbReference type="NCBI Taxonomy" id="2740835"/>
    <lineage>
        <taxon>Eukaryota</taxon>
        <taxon>Metazoa</taxon>
        <taxon>Ecdysozoa</taxon>
        <taxon>Arthropoda</taxon>
        <taxon>Chelicerata</taxon>
        <taxon>Arachnida</taxon>
        <taxon>Araneae</taxon>
        <taxon>Araneomorphae</taxon>
        <taxon>Entelegynae</taxon>
        <taxon>Araneoidea</taxon>
        <taxon>Nephilidae</taxon>
        <taxon>Trichonephila</taxon>
    </lineage>
</organism>
<feature type="compositionally biased region" description="Polar residues" evidence="1">
    <location>
        <begin position="1"/>
        <end position="16"/>
    </location>
</feature>